<keyword evidence="2" id="KW-1185">Reference proteome</keyword>
<reference evidence="1 2" key="1">
    <citation type="submission" date="2014-02" db="EMBL/GenBank/DDBJ databases">
        <title>Genome sequence of Paenibacillus darwinianus reveals adaptive mechanisms for survival in Antarctic soils.</title>
        <authorList>
            <person name="Dsouza M."/>
            <person name="Taylor M.W."/>
            <person name="Turner S.J."/>
            <person name="Aislabie J."/>
        </authorList>
    </citation>
    <scope>NUCLEOTIDE SEQUENCE [LARGE SCALE GENOMIC DNA]</scope>
    <source>
        <strain evidence="1 2">CE1</strain>
    </source>
</reference>
<dbReference type="RefSeq" id="WP_051588136.1">
    <property type="nucleotide sequence ID" value="NZ_KK082321.1"/>
</dbReference>
<feature type="non-terminal residue" evidence="1">
    <location>
        <position position="1"/>
    </location>
</feature>
<dbReference type="InterPro" id="IPR052209">
    <property type="entry name" value="CbiZ"/>
</dbReference>
<proteinExistence type="predicted"/>
<dbReference type="Proteomes" id="UP000053750">
    <property type="component" value="Unassembled WGS sequence"/>
</dbReference>
<comment type="caution">
    <text evidence="1">The sequence shown here is derived from an EMBL/GenBank/DDBJ whole genome shotgun (WGS) entry which is preliminary data.</text>
</comment>
<accession>A0A9W5W6G0</accession>
<name>A0A9W5W6G0_9BACL</name>
<evidence type="ECO:0000313" key="1">
    <source>
        <dbReference type="EMBL" id="EXX84763.1"/>
    </source>
</evidence>
<dbReference type="PANTHER" id="PTHR35336:SF5">
    <property type="entry name" value="ADENOSYLCOBINAMIDE AMIDOHYDROLASE"/>
    <property type="match status" value="1"/>
</dbReference>
<dbReference type="AlphaFoldDB" id="A0A9W5W6G0"/>
<dbReference type="Pfam" id="PF01955">
    <property type="entry name" value="CbiZ"/>
    <property type="match status" value="1"/>
</dbReference>
<sequence length="176" mass="18653">TYRYDDPAAEMSAYLTERDYPADVTLGLMTAAKLTHASIAEEAGDRFRVVVCTTAGTRNAAKAGMPRTVFSACRPGTINTLIFLDCKMTDAALLGVVITATEAKCSALADLDIRDEEAQERLATGTTTDAVVAAVTQRAAHRLVHEYAGSASEIGNAVGRLVYATVHEASATQHES</sequence>
<evidence type="ECO:0008006" key="3">
    <source>
        <dbReference type="Google" id="ProtNLM"/>
    </source>
</evidence>
<protein>
    <recommendedName>
        <fullName evidence="3">Adenosylcobinamide amidohydrolase</fullName>
    </recommendedName>
</protein>
<dbReference type="EMBL" id="JFHU01000263">
    <property type="protein sequence ID" value="EXX84763.1"/>
    <property type="molecule type" value="Genomic_DNA"/>
</dbReference>
<gene>
    <name evidence="1" type="ORF">BG53_10485</name>
</gene>
<dbReference type="PANTHER" id="PTHR35336">
    <property type="entry name" value="ADENOSYLCOBINAMIDE AMIDOHYDROLASE"/>
    <property type="match status" value="1"/>
</dbReference>
<evidence type="ECO:0000313" key="2">
    <source>
        <dbReference type="Proteomes" id="UP000053750"/>
    </source>
</evidence>
<organism evidence="1 2">
    <name type="scientific">Paenibacillus darwinianus</name>
    <dbReference type="NCBI Taxonomy" id="1380763"/>
    <lineage>
        <taxon>Bacteria</taxon>
        <taxon>Bacillati</taxon>
        <taxon>Bacillota</taxon>
        <taxon>Bacilli</taxon>
        <taxon>Bacillales</taxon>
        <taxon>Paenibacillaceae</taxon>
        <taxon>Paenibacillus</taxon>
    </lineage>
</organism>
<dbReference type="InterPro" id="IPR002808">
    <property type="entry name" value="AdoCbi_amidolase"/>
</dbReference>